<dbReference type="Pfam" id="PF00557">
    <property type="entry name" value="Peptidase_M24"/>
    <property type="match status" value="1"/>
</dbReference>
<dbReference type="PANTHER" id="PTHR46112">
    <property type="entry name" value="AMINOPEPTIDASE"/>
    <property type="match status" value="1"/>
</dbReference>
<dbReference type="InterPro" id="IPR029149">
    <property type="entry name" value="Creatin/AminoP/Spt16_N"/>
</dbReference>
<evidence type="ECO:0000313" key="3">
    <source>
        <dbReference type="EMBL" id="CDX57192.1"/>
    </source>
</evidence>
<dbReference type="InterPro" id="IPR036005">
    <property type="entry name" value="Creatinase/aminopeptidase-like"/>
</dbReference>
<dbReference type="Gene3D" id="3.90.230.10">
    <property type="entry name" value="Creatinase/methionine aminopeptidase superfamily"/>
    <property type="match status" value="1"/>
</dbReference>
<evidence type="ECO:0000259" key="1">
    <source>
        <dbReference type="Pfam" id="PF00557"/>
    </source>
</evidence>
<dbReference type="SUPFAM" id="SSF53092">
    <property type="entry name" value="Creatinase/prolidase N-terminal domain"/>
    <property type="match status" value="1"/>
</dbReference>
<protein>
    <submittedName>
        <fullName evidence="3">Peptidase M24</fullName>
    </submittedName>
</protein>
<dbReference type="InterPro" id="IPR000587">
    <property type="entry name" value="Creatinase_N"/>
</dbReference>
<dbReference type="InterPro" id="IPR050659">
    <property type="entry name" value="Peptidase_M24B"/>
</dbReference>
<feature type="domain" description="Peptidase M24" evidence="1">
    <location>
        <begin position="171"/>
        <end position="377"/>
    </location>
</feature>
<dbReference type="InterPro" id="IPR000994">
    <property type="entry name" value="Pept_M24"/>
</dbReference>
<dbReference type="Proteomes" id="UP000046122">
    <property type="component" value="Unassembled WGS sequence"/>
</dbReference>
<dbReference type="CDD" id="cd01066">
    <property type="entry name" value="APP_MetAP"/>
    <property type="match status" value="1"/>
</dbReference>
<reference evidence="3 4" key="1">
    <citation type="submission" date="2014-08" db="EMBL/GenBank/DDBJ databases">
        <authorList>
            <person name="Moulin Lionel"/>
        </authorList>
    </citation>
    <scope>NUCLEOTIDE SEQUENCE [LARGE SCALE GENOMIC DNA]</scope>
</reference>
<dbReference type="Pfam" id="PF01321">
    <property type="entry name" value="Creatinase_N"/>
    <property type="match status" value="1"/>
</dbReference>
<sequence length="397" mass="43252">MNIAPGKTEVSSIPFDQARVDRLMEEAGIDVLFATSKHNTQYLLGGYKFIFFAAMDAIGHSRYLPIVLYEKGGPEHAAYIGNKMEGGEHQNHPFWTPTLHAACWGTLDAANLAVEHLKQIGKEAARIGIEPGFLPSDAYTLVRKALPDAKLIDATGMLESMRAIKTEAELEQLRIASELITDSMLATIAWAREGTSKADIIEQLRREETNRGAHFEYCLLTLGSSHNRASSSQAWKKGEVMSIDSGGNYHGYIGDLCRMGVLGEPDAELEDLLAEVESVQQAAFSKVKAGTLGGDMISHAESVLKASKVAGYTDFFAHGMGLITHEAPFLMTNHPVAYEGTYAAKPLERNMVLSVETTMLHPTRGFIKLEDTVAVTDAGYVMFGDRGRGWNRGGVAA</sequence>
<gene>
    <name evidence="3" type="ORF">MPL3365_260024</name>
</gene>
<dbReference type="SUPFAM" id="SSF55920">
    <property type="entry name" value="Creatinase/aminopeptidase"/>
    <property type="match status" value="1"/>
</dbReference>
<feature type="domain" description="Creatinase N-terminal" evidence="2">
    <location>
        <begin position="19"/>
        <end position="164"/>
    </location>
</feature>
<dbReference type="Gene3D" id="3.40.350.10">
    <property type="entry name" value="Creatinase/prolidase N-terminal domain"/>
    <property type="match status" value="1"/>
</dbReference>
<name>A0A090GUP8_MESPL</name>
<dbReference type="PANTHER" id="PTHR46112:SF3">
    <property type="entry name" value="AMINOPEPTIDASE YPDF"/>
    <property type="match status" value="1"/>
</dbReference>
<evidence type="ECO:0000259" key="2">
    <source>
        <dbReference type="Pfam" id="PF01321"/>
    </source>
</evidence>
<organism evidence="3 4">
    <name type="scientific">Mesorhizobium plurifarium</name>
    <dbReference type="NCBI Taxonomy" id="69974"/>
    <lineage>
        <taxon>Bacteria</taxon>
        <taxon>Pseudomonadati</taxon>
        <taxon>Pseudomonadota</taxon>
        <taxon>Alphaproteobacteria</taxon>
        <taxon>Hyphomicrobiales</taxon>
        <taxon>Phyllobacteriaceae</taxon>
        <taxon>Mesorhizobium</taxon>
    </lineage>
</organism>
<dbReference type="AlphaFoldDB" id="A0A090GUP8"/>
<dbReference type="EMBL" id="CCNE01000019">
    <property type="protein sequence ID" value="CDX57192.1"/>
    <property type="molecule type" value="Genomic_DNA"/>
</dbReference>
<proteinExistence type="predicted"/>
<evidence type="ECO:0000313" key="4">
    <source>
        <dbReference type="Proteomes" id="UP000046122"/>
    </source>
</evidence>
<accession>A0A090GUP8</accession>